<evidence type="ECO:0000313" key="5">
    <source>
        <dbReference type="EMBL" id="ABE64799.1"/>
    </source>
</evidence>
<accession>Q1QG48</accession>
<dbReference type="InterPro" id="IPR002347">
    <property type="entry name" value="SDR_fam"/>
</dbReference>
<dbReference type="EMBL" id="CP000320">
    <property type="protein sequence ID" value="ABE64799.1"/>
    <property type="molecule type" value="Genomic_DNA"/>
</dbReference>
<evidence type="ECO:0000256" key="4">
    <source>
        <dbReference type="SAM" id="Phobius"/>
    </source>
</evidence>
<dbReference type="Proteomes" id="UP000001953">
    <property type="component" value="Plasmid 1"/>
</dbReference>
<dbReference type="PANTHER" id="PTHR44196">
    <property type="entry name" value="DEHYDROGENASE/REDUCTASE SDR FAMILY MEMBER 7B"/>
    <property type="match status" value="1"/>
</dbReference>
<proteinExistence type="inferred from homology"/>
<name>Q1QG48_NITHX</name>
<keyword evidence="2" id="KW-0560">Oxidoreductase</keyword>
<keyword evidence="6" id="KW-1185">Reference proteome</keyword>
<dbReference type="SUPFAM" id="SSF51735">
    <property type="entry name" value="NAD(P)-binding Rossmann-fold domains"/>
    <property type="match status" value="1"/>
</dbReference>
<feature type="transmembrane region" description="Helical" evidence="4">
    <location>
        <begin position="307"/>
        <end position="326"/>
    </location>
</feature>
<dbReference type="PANTHER" id="PTHR44196:SF1">
    <property type="entry name" value="DEHYDROGENASE_REDUCTASE SDR FAMILY MEMBER 7B"/>
    <property type="match status" value="1"/>
</dbReference>
<dbReference type="PRINTS" id="PR00081">
    <property type="entry name" value="GDHRDH"/>
</dbReference>
<keyword evidence="4" id="KW-0472">Membrane</keyword>
<geneLocation type="plasmid" evidence="6">
    <name>pNITHX1</name>
</geneLocation>
<dbReference type="OrthoDB" id="9781689at2"/>
<dbReference type="AlphaFoldDB" id="Q1QG48"/>
<dbReference type="RefSeq" id="WP_011504940.1">
    <property type="nucleotide sequence ID" value="NC_007959.1"/>
</dbReference>
<comment type="similarity">
    <text evidence="1 3">Belongs to the short-chain dehydrogenases/reductases (SDR) family.</text>
</comment>
<dbReference type="PRINTS" id="PR00080">
    <property type="entry name" value="SDRFAMILY"/>
</dbReference>
<dbReference type="PROSITE" id="PS00061">
    <property type="entry name" value="ADH_SHORT"/>
    <property type="match status" value="1"/>
</dbReference>
<dbReference type="Gene3D" id="3.40.50.720">
    <property type="entry name" value="NAD(P)-binding Rossmann-like Domain"/>
    <property type="match status" value="1"/>
</dbReference>
<dbReference type="InterPro" id="IPR036291">
    <property type="entry name" value="NAD(P)-bd_dom_sf"/>
</dbReference>
<keyword evidence="4" id="KW-1133">Transmembrane helix</keyword>
<dbReference type="GO" id="GO:0016020">
    <property type="term" value="C:membrane"/>
    <property type="evidence" value="ECO:0007669"/>
    <property type="project" value="TreeGrafter"/>
</dbReference>
<evidence type="ECO:0000313" key="6">
    <source>
        <dbReference type="Proteomes" id="UP000001953"/>
    </source>
</evidence>
<organism evidence="5 6">
    <name type="scientific">Nitrobacter hamburgensis (strain DSM 10229 / NCIMB 13809 / X14)</name>
    <dbReference type="NCBI Taxonomy" id="323097"/>
    <lineage>
        <taxon>Bacteria</taxon>
        <taxon>Pseudomonadati</taxon>
        <taxon>Pseudomonadota</taxon>
        <taxon>Alphaproteobacteria</taxon>
        <taxon>Hyphomicrobiales</taxon>
        <taxon>Nitrobacteraceae</taxon>
        <taxon>Nitrobacter</taxon>
    </lineage>
</organism>
<dbReference type="KEGG" id="nha:Nham_4176"/>
<evidence type="ECO:0000256" key="2">
    <source>
        <dbReference type="ARBA" id="ARBA00023002"/>
    </source>
</evidence>
<dbReference type="NCBIfam" id="NF005495">
    <property type="entry name" value="PRK07109.1"/>
    <property type="match status" value="1"/>
</dbReference>
<dbReference type="HOGENOM" id="CLU_010194_2_1_5"/>
<dbReference type="Pfam" id="PF00106">
    <property type="entry name" value="adh_short"/>
    <property type="match status" value="1"/>
</dbReference>
<keyword evidence="5" id="KW-0614">Plasmid</keyword>
<dbReference type="GO" id="GO:0016491">
    <property type="term" value="F:oxidoreductase activity"/>
    <property type="evidence" value="ECO:0007669"/>
    <property type="project" value="UniProtKB-KW"/>
</dbReference>
<evidence type="ECO:0000256" key="3">
    <source>
        <dbReference type="RuleBase" id="RU000363"/>
    </source>
</evidence>
<reference evidence="6" key="1">
    <citation type="submission" date="2006-03" db="EMBL/GenBank/DDBJ databases">
        <title>Complete sequence of plasmid 1 of Nitrobacter hamburgensis X14.</title>
        <authorList>
            <consortium name="US DOE Joint Genome Institute"/>
            <person name="Copeland A."/>
            <person name="Lucas S."/>
            <person name="Lapidus A."/>
            <person name="Barry K."/>
            <person name="Detter J.C."/>
            <person name="Glavina del Rio T."/>
            <person name="Hammon N."/>
            <person name="Israni S."/>
            <person name="Dalin E."/>
            <person name="Tice H."/>
            <person name="Pitluck S."/>
            <person name="Chain P."/>
            <person name="Malfatti S."/>
            <person name="Shin M."/>
            <person name="Vergez L."/>
            <person name="Schmutz J."/>
            <person name="Larimer F."/>
            <person name="Land M."/>
            <person name="Hauser L."/>
            <person name="Kyrpides N."/>
            <person name="Ivanova N."/>
            <person name="Ward B."/>
            <person name="Arp D."/>
            <person name="Klotz M."/>
            <person name="Stein L."/>
            <person name="O'Mullan G."/>
            <person name="Starkenburg S."/>
            <person name="Sayavedra L."/>
            <person name="Poret-Peterson A.T."/>
            <person name="Gentry M.E."/>
            <person name="Bruce D."/>
            <person name="Richardson P."/>
        </authorList>
    </citation>
    <scope>NUCLEOTIDE SEQUENCE [LARGE SCALE GENOMIC DNA]</scope>
    <source>
        <strain evidence="6">DSM 10229 / NCIMB 13809 / X14</strain>
        <plasmid evidence="6">Plasmid pNITHX1</plasmid>
    </source>
</reference>
<sequence>MSNRSTVVVTGASAGVGRAVAIAFAQKGWNVALIARGKEGLEGARRDVEAAGGHALVLPLDVADAGAVFAAADQVMAEWGRIDVWVNDAMVTIFAPVEEIIPDEFRRVTEVTYLGQVYGTMAALKHMRPRNRGTIVQVGSALSYRAIPLQSAYCGAKFAIRGFTDALRSELDHERSRIRLTMVQLPAVNTPQFDWARSRMPRKLQPVPPIYQPEAIAKEIVRAALEAPRELWIGRSALKAIFGAMLLPLLGDRILASEGYSGQMTAELASPDRKDNLFEPVPCDPGVHGRFDRSARRDVMGFDPVRLRVGIACALIAGVAGLVAIASSRRA</sequence>
<gene>
    <name evidence="5" type="ordered locus">Nham_4176</name>
</gene>
<protein>
    <submittedName>
        <fullName evidence="5">Short-chain dehydrogenase/reductase SDR</fullName>
    </submittedName>
</protein>
<keyword evidence="4" id="KW-0812">Transmembrane</keyword>
<dbReference type="InterPro" id="IPR020904">
    <property type="entry name" value="Sc_DH/Rdtase_CS"/>
</dbReference>
<evidence type="ECO:0000256" key="1">
    <source>
        <dbReference type="ARBA" id="ARBA00006484"/>
    </source>
</evidence>